<organism evidence="1 2">
    <name type="scientific">Clostridium tarantellae</name>
    <dbReference type="NCBI Taxonomy" id="39493"/>
    <lineage>
        <taxon>Bacteria</taxon>
        <taxon>Bacillati</taxon>
        <taxon>Bacillota</taxon>
        <taxon>Clostridia</taxon>
        <taxon>Eubacteriales</taxon>
        <taxon>Clostridiaceae</taxon>
        <taxon>Clostridium</taxon>
    </lineage>
</organism>
<comment type="caution">
    <text evidence="1">The sequence shown here is derived from an EMBL/GenBank/DDBJ whole genome shotgun (WGS) entry which is preliminary data.</text>
</comment>
<dbReference type="EMBL" id="WHJC01000027">
    <property type="protein sequence ID" value="MPQ42913.1"/>
    <property type="molecule type" value="Genomic_DNA"/>
</dbReference>
<reference evidence="1 2" key="1">
    <citation type="submission" date="2019-10" db="EMBL/GenBank/DDBJ databases">
        <title>The Genome Sequence of Clostridium tarantellae Isolated from Fish Brain.</title>
        <authorList>
            <person name="Bano L."/>
            <person name="Kiel M."/>
            <person name="Sales G."/>
            <person name="Doxey A.C."/>
            <person name="Mansfield M.J."/>
            <person name="Schiavone M."/>
            <person name="Rossetto O."/>
            <person name="Pirazzini M."/>
            <person name="Dobrindt U."/>
            <person name="Montecucco C."/>
        </authorList>
    </citation>
    <scope>NUCLEOTIDE SEQUENCE [LARGE SCALE GENOMIC DNA]</scope>
    <source>
        <strain evidence="1 2">DSM 3997</strain>
    </source>
</reference>
<protein>
    <submittedName>
        <fullName evidence="1">Uncharacterized protein</fullName>
    </submittedName>
</protein>
<keyword evidence="2" id="KW-1185">Reference proteome</keyword>
<dbReference type="Proteomes" id="UP000430345">
    <property type="component" value="Unassembled WGS sequence"/>
</dbReference>
<dbReference type="OrthoDB" id="5678128at2"/>
<name>A0A6I1MJM9_9CLOT</name>
<sequence>MKILFCRIEWMERYQGIVEQYRLIGKDSEAREESRKYESWNFKTDIENEFVFGYVPTKHHNGKLNSIHIERIDGISKEDEIAHSVLVVWVSKEPIKDSKSVIIGWYKNADVFRNYTYMDIDDEKWPVNVIALSKNVILLPIDKRTLEVPWAGGVNGSPYGMAQSNIWFADKAEEQTYVEKVFNYIENYNGENWVGK</sequence>
<evidence type="ECO:0000313" key="1">
    <source>
        <dbReference type="EMBL" id="MPQ42913.1"/>
    </source>
</evidence>
<evidence type="ECO:0000313" key="2">
    <source>
        <dbReference type="Proteomes" id="UP000430345"/>
    </source>
</evidence>
<dbReference type="AlphaFoldDB" id="A0A6I1MJM9"/>
<gene>
    <name evidence="1" type="ORF">GBZ86_03975</name>
</gene>
<accession>A0A6I1MJM9</accession>
<proteinExistence type="predicted"/>
<dbReference type="RefSeq" id="WP_152887966.1">
    <property type="nucleotide sequence ID" value="NZ_WHJC01000027.1"/>
</dbReference>